<feature type="region of interest" description="Disordered" evidence="3">
    <location>
        <begin position="1385"/>
        <end position="1411"/>
    </location>
</feature>
<feature type="compositionally biased region" description="Polar residues" evidence="3">
    <location>
        <begin position="1079"/>
        <end position="1092"/>
    </location>
</feature>
<dbReference type="InterPro" id="IPR001537">
    <property type="entry name" value="SpoU_MeTrfase"/>
</dbReference>
<dbReference type="InterPro" id="IPR000210">
    <property type="entry name" value="BTB/POZ_dom"/>
</dbReference>
<gene>
    <name evidence="6" type="ORF">yc1106_09107</name>
</gene>
<dbReference type="InterPro" id="IPR029026">
    <property type="entry name" value="tRNA_m1G_MTases_N"/>
</dbReference>
<dbReference type="EMBL" id="CP089280">
    <property type="protein sequence ID" value="USP81833.1"/>
    <property type="molecule type" value="Genomic_DNA"/>
</dbReference>
<dbReference type="Proteomes" id="UP001056012">
    <property type="component" value="Chromosome 7"/>
</dbReference>
<reference evidence="6" key="1">
    <citation type="submission" date="2021-12" db="EMBL/GenBank/DDBJ databases">
        <title>Curvularia clavata genome.</title>
        <authorList>
            <person name="Cao Y."/>
        </authorList>
    </citation>
    <scope>NUCLEOTIDE SEQUENCE</scope>
    <source>
        <strain evidence="6">Yc1106</strain>
    </source>
</reference>
<dbReference type="PANTHER" id="PTHR12029">
    <property type="entry name" value="RNA METHYLTRANSFERASE"/>
    <property type="match status" value="1"/>
</dbReference>
<keyword evidence="2" id="KW-0808">Transferase</keyword>
<dbReference type="GO" id="GO:0003723">
    <property type="term" value="F:RNA binding"/>
    <property type="evidence" value="ECO:0007669"/>
    <property type="project" value="InterPro"/>
</dbReference>
<name>A0A9Q9DV71_CURCL</name>
<proteinExistence type="predicted"/>
<dbReference type="VEuPathDB" id="FungiDB:yc1106_09107"/>
<evidence type="ECO:0000259" key="5">
    <source>
        <dbReference type="Pfam" id="PF00651"/>
    </source>
</evidence>
<keyword evidence="1 6" id="KW-0489">Methyltransferase</keyword>
<feature type="domain" description="BTB" evidence="5">
    <location>
        <begin position="1308"/>
        <end position="1375"/>
    </location>
</feature>
<dbReference type="PANTHER" id="PTHR12029:SF11">
    <property type="entry name" value="METHYLTRANSFERASE TARBP1-RELATED"/>
    <property type="match status" value="1"/>
</dbReference>
<dbReference type="InterPro" id="IPR011333">
    <property type="entry name" value="SKP1/BTB/POZ_sf"/>
</dbReference>
<evidence type="ECO:0000259" key="4">
    <source>
        <dbReference type="Pfam" id="PF00588"/>
    </source>
</evidence>
<dbReference type="SUPFAM" id="SSF75217">
    <property type="entry name" value="alpha/beta knot"/>
    <property type="match status" value="1"/>
</dbReference>
<evidence type="ECO:0000256" key="1">
    <source>
        <dbReference type="ARBA" id="ARBA00022603"/>
    </source>
</evidence>
<evidence type="ECO:0000313" key="7">
    <source>
        <dbReference type="Proteomes" id="UP001056012"/>
    </source>
</evidence>
<dbReference type="InterPro" id="IPR045330">
    <property type="entry name" value="TRM3/TARBP1"/>
</dbReference>
<evidence type="ECO:0000256" key="3">
    <source>
        <dbReference type="SAM" id="MobiDB-lite"/>
    </source>
</evidence>
<evidence type="ECO:0000256" key="2">
    <source>
        <dbReference type="ARBA" id="ARBA00022679"/>
    </source>
</evidence>
<dbReference type="SUPFAM" id="SSF54695">
    <property type="entry name" value="POZ domain"/>
    <property type="match status" value="1"/>
</dbReference>
<feature type="compositionally biased region" description="Polar residues" evidence="3">
    <location>
        <begin position="1392"/>
        <end position="1406"/>
    </location>
</feature>
<accession>A0A9Q9DV71</accession>
<feature type="region of interest" description="Disordered" evidence="3">
    <location>
        <begin position="1426"/>
        <end position="1475"/>
    </location>
</feature>
<dbReference type="InterPro" id="IPR029028">
    <property type="entry name" value="Alpha/beta_knot_MTases"/>
</dbReference>
<feature type="region of interest" description="Disordered" evidence="3">
    <location>
        <begin position="1063"/>
        <end position="1092"/>
    </location>
</feature>
<dbReference type="CDD" id="cd18186">
    <property type="entry name" value="BTB_POZ_ZBTB_KLHL-like"/>
    <property type="match status" value="1"/>
</dbReference>
<evidence type="ECO:0000313" key="6">
    <source>
        <dbReference type="EMBL" id="USP81833.1"/>
    </source>
</evidence>
<dbReference type="Pfam" id="PF00651">
    <property type="entry name" value="BTB"/>
    <property type="match status" value="1"/>
</dbReference>
<dbReference type="OrthoDB" id="241340at2759"/>
<sequence>MSINSNGNSPTALHRIVKNVSSAHCTVPLTESPLDMATAAVLSLLDEHTRHAAFDASLAKLKAAPHGIDINALDICLRLLPTHGTDGESEATSQHEQLWDIVLSRLVGESSSNHLYTVAELCLNHESPVTAPFKNRLYAALSQKERDLSSGNLEALEAAKNYLHFLKCCFWVPGAQEHLVDTETLGFLSSFLGIDGLDEAVHETLSAFFSLLKNSRRATSSIQLDQTVNETLWTRLSTLDVKHFAARSSNIYRTWFQWISLAASSGLVFQCVKDEQYWKKLRLGLVKGHADQRKYCLGIIRQSLLATTDHIDTPTIQYAATNVDRENYDLYSTLFETIVLHRYTGQVEDSLSSMTRLLGSSNALPSRITPAMTTTLLTAALDPLIQESVRKTIGRWYMDFVIQRRGDISGHIHFLFDGFLPWATDGSLFTSTLTATRTRTVCAHGEALATVISRFAADTEDSPCFVPSNDYGAQEVGVDNRRGRTILLGVVRFIMNARGRLFQPAILYLMDGLITGLTARYEKSPTDHKFESSDVAEILSLARLPGLPEVTSDLHGIHCQKLCNLIHPDTRSELLPAEESLRARCKNLEQQVDQSTPIPTANIDQPLSLQLFLQNLHESKHSCIQGQAFAPACKALVKLLDQMDASSANPDEVHTALAALWEEAEIRDFIRPFAVHIPPLMFHPTCINICVAHHQKDDETAAIDLTTLLSKAMARLTRLSKGRSYVLATLARSLRKAAFANPSITSILPFEEYILDFVNDPASIKPEFLFEVVAAERLQRFLPHRTYTSYYGLREWHAYTAVLDILRRFPDGQLNVARSILNRLLQPWRDQQPPVAVKSPWKQTLQLQAMLILSHFCITQSDANMYLDGLTHALTLESWPRYRYLLEWTIARIYHQFPGESSRIIKQLQNLDEYRPMHIASLIKLGLLVAPYESEDFAARLMMELNAYSASPKVQIRHEANFAFPLVFDLATEKGWKSIIENPALKAMNAFIRRLDKFSASPWTIRTLRVDIETEFTMVGIFQGRYLSIESPEDEPVTYDDFKQIELDDQAAHVACPPARVQLGTAPEGQSASDKPASTPRQAASTEDQTGQITLQTKAGIDLDNLHPVSGPPSTQNQRPASVMLIASLIDNPTNLGGLSRISESFGLEALYIDDLKKVAHKDFKATSVRSEKHLAIKELKEVDVPTFLLEAKSQGYEVVGIEQTDRSGILGYEGVDGAYIGDSGDTIEVVRHQDIGTLPRKCCLVLGSEKEGISAEVLAVIDRNVEIKTVGVTRSLNYLIKMPFMNSKGATTLGHTFRNFDQTIITVKVGGKEYPESFSCHRELLRRCSTYFSTCLEEKSDSPYSSSNTTLELDDTSPDVFDAFMLWLYTGFIPHHLIEGGKEVHPPTHAVNVNGSDSTHSTEQSGDADDVDTASWGIALEDDTAADGASAATEPTSAPSPTAASAEKVPGEAEAEKPPVVLPPRNPAEKPELPKETLCPCCSRPYKWRGLEGFLERRFISLYVFAHKYSIPKLSRAVILAWQTNDEILQVMPDHSNVIAAYESLPPDAPLCRYFLDMYSVYWNPDRDDERTIPLRSQLPQAFLFELVTMLARGERPKMEKEWCEFHEHETEEEKKACLDELAKDPVASKALRRIKDSKGWKGLVLKKGKR</sequence>
<feature type="compositionally biased region" description="Low complexity" evidence="3">
    <location>
        <begin position="1427"/>
        <end position="1448"/>
    </location>
</feature>
<keyword evidence="7" id="KW-1185">Reference proteome</keyword>
<organism evidence="6 7">
    <name type="scientific">Curvularia clavata</name>
    <dbReference type="NCBI Taxonomy" id="95742"/>
    <lineage>
        <taxon>Eukaryota</taxon>
        <taxon>Fungi</taxon>
        <taxon>Dikarya</taxon>
        <taxon>Ascomycota</taxon>
        <taxon>Pezizomycotina</taxon>
        <taxon>Dothideomycetes</taxon>
        <taxon>Pleosporomycetidae</taxon>
        <taxon>Pleosporales</taxon>
        <taxon>Pleosporineae</taxon>
        <taxon>Pleosporaceae</taxon>
        <taxon>Curvularia</taxon>
    </lineage>
</organism>
<dbReference type="Gene3D" id="3.40.1280.10">
    <property type="match status" value="1"/>
</dbReference>
<dbReference type="Gene3D" id="3.30.710.10">
    <property type="entry name" value="Potassium Channel Kv1.1, Chain A"/>
    <property type="match status" value="1"/>
</dbReference>
<dbReference type="GO" id="GO:0030488">
    <property type="term" value="P:tRNA methylation"/>
    <property type="evidence" value="ECO:0007669"/>
    <property type="project" value="TreeGrafter"/>
</dbReference>
<dbReference type="GO" id="GO:0016423">
    <property type="term" value="F:tRNA (guanine) methyltransferase activity"/>
    <property type="evidence" value="ECO:0007669"/>
    <property type="project" value="TreeGrafter"/>
</dbReference>
<feature type="domain" description="tRNA/rRNA methyltransferase SpoU type" evidence="4">
    <location>
        <begin position="1123"/>
        <end position="1278"/>
    </location>
</feature>
<protein>
    <submittedName>
        <fullName evidence="6">Methyltransferase TARBP1</fullName>
    </submittedName>
</protein>
<dbReference type="Pfam" id="PF00588">
    <property type="entry name" value="SpoU_methylase"/>
    <property type="match status" value="1"/>
</dbReference>